<dbReference type="SMART" id="SM00066">
    <property type="entry name" value="GAL4"/>
    <property type="match status" value="2"/>
</dbReference>
<feature type="compositionally biased region" description="Low complexity" evidence="1">
    <location>
        <begin position="328"/>
        <end position="342"/>
    </location>
</feature>
<sequence>MPPSPPNSNTSQGRHHHHHHPIIVERTMRTCEPCRRRKRQCNGVKPCSQCAESHIDCVYGVVSDVPRSVFTTSTARRLSSGSACETCRRRKTKCDGGSPCGFCASAGIDCVNNSERRKRALGIPTNTNATSSTAIPSVAPPPDPDAIDRIEDRLRRIEKLMTAFTPATNSPLAASARPILSSSSSPPPPSSKGRMIRHHRHSVQGISVAKEQAELRTAYALKKRGGMSPPPSPYYDTNSISSSSYNASSAIARYATPPNSGGKARYSHQNYASSPSPPPSLSPIMRQNSSTTQPITSSMFNLTLSPSSSTTSSTSNNSSMMIPPLTTPQSSMSAPPMAVPPQSHNQYQQQAAEHQPAIHRGYYTTNGISSSSEHEWKIATSTSMPSLMDQLSKRTFGTAPTFTFPPYPLTPSPHHPQQPSAPPTASSPSSTAIE</sequence>
<dbReference type="InterPro" id="IPR036864">
    <property type="entry name" value="Zn2-C6_fun-type_DNA-bd_sf"/>
</dbReference>
<gene>
    <name evidence="3" type="ORF">LRAMOSA06148</name>
</gene>
<dbReference type="PANTHER" id="PTHR47654">
    <property type="entry name" value="ZN(II)2CYS6 TRANSCRIPTION FACTOR (EUROFUNG)-RELATED"/>
    <property type="match status" value="1"/>
</dbReference>
<evidence type="ECO:0000256" key="1">
    <source>
        <dbReference type="SAM" id="MobiDB-lite"/>
    </source>
</evidence>
<feature type="compositionally biased region" description="Polar residues" evidence="1">
    <location>
        <begin position="124"/>
        <end position="133"/>
    </location>
</feature>
<feature type="domain" description="Zn(2)-C6 fungal-type" evidence="2">
    <location>
        <begin position="83"/>
        <end position="112"/>
    </location>
</feature>
<feature type="compositionally biased region" description="Low complexity" evidence="1">
    <location>
        <begin position="171"/>
        <end position="184"/>
    </location>
</feature>
<dbReference type="GO" id="GO:0000981">
    <property type="term" value="F:DNA-binding transcription factor activity, RNA polymerase II-specific"/>
    <property type="evidence" value="ECO:0007669"/>
    <property type="project" value="InterPro"/>
</dbReference>
<dbReference type="EMBL" id="LK023385">
    <property type="protein sequence ID" value="CDS13975.1"/>
    <property type="molecule type" value="Genomic_DNA"/>
</dbReference>
<feature type="region of interest" description="Disordered" evidence="1">
    <location>
        <begin position="124"/>
        <end position="145"/>
    </location>
</feature>
<dbReference type="InterPro" id="IPR053230">
    <property type="entry name" value="Trans_reg_galc"/>
</dbReference>
<accession>A0A077X343</accession>
<dbReference type="Pfam" id="PF00172">
    <property type="entry name" value="Zn_clus"/>
    <property type="match status" value="2"/>
</dbReference>
<dbReference type="OrthoDB" id="2123952at2759"/>
<feature type="region of interest" description="Disordered" evidence="1">
    <location>
        <begin position="256"/>
        <end position="342"/>
    </location>
</feature>
<evidence type="ECO:0000259" key="2">
    <source>
        <dbReference type="PROSITE" id="PS50048"/>
    </source>
</evidence>
<dbReference type="PANTHER" id="PTHR47654:SF5">
    <property type="entry name" value="TRANSCRIPTION FACTOR DOMAIN-CONTAINING PROTEIN"/>
    <property type="match status" value="1"/>
</dbReference>
<dbReference type="AlphaFoldDB" id="A0A077X343"/>
<feature type="compositionally biased region" description="Pro residues" evidence="1">
    <location>
        <begin position="403"/>
        <end position="422"/>
    </location>
</feature>
<protein>
    <recommendedName>
        <fullName evidence="2">Zn(2)-C6 fungal-type domain-containing protein</fullName>
    </recommendedName>
</protein>
<dbReference type="InterPro" id="IPR001138">
    <property type="entry name" value="Zn2Cys6_DnaBD"/>
</dbReference>
<feature type="compositionally biased region" description="Polar residues" evidence="1">
    <location>
        <begin position="285"/>
        <end position="300"/>
    </location>
</feature>
<name>A0A077X343_9FUNG</name>
<proteinExistence type="predicted"/>
<dbReference type="PROSITE" id="PS00463">
    <property type="entry name" value="ZN2_CY6_FUNGAL_1"/>
    <property type="match status" value="1"/>
</dbReference>
<organism evidence="3">
    <name type="scientific">Lichtheimia ramosa</name>
    <dbReference type="NCBI Taxonomy" id="688394"/>
    <lineage>
        <taxon>Eukaryota</taxon>
        <taxon>Fungi</taxon>
        <taxon>Fungi incertae sedis</taxon>
        <taxon>Mucoromycota</taxon>
        <taxon>Mucoromycotina</taxon>
        <taxon>Mucoromycetes</taxon>
        <taxon>Mucorales</taxon>
        <taxon>Lichtheimiaceae</taxon>
        <taxon>Lichtheimia</taxon>
    </lineage>
</organism>
<evidence type="ECO:0000313" key="3">
    <source>
        <dbReference type="EMBL" id="CDS13975.1"/>
    </source>
</evidence>
<feature type="compositionally biased region" description="Low complexity" evidence="1">
    <location>
        <begin position="423"/>
        <end position="434"/>
    </location>
</feature>
<dbReference type="Gene3D" id="4.10.240.10">
    <property type="entry name" value="Zn(2)-C6 fungal-type DNA-binding domain"/>
    <property type="match status" value="2"/>
</dbReference>
<dbReference type="PROSITE" id="PS50048">
    <property type="entry name" value="ZN2_CY6_FUNGAL_2"/>
    <property type="match status" value="2"/>
</dbReference>
<feature type="domain" description="Zn(2)-C6 fungal-type" evidence="2">
    <location>
        <begin position="30"/>
        <end position="59"/>
    </location>
</feature>
<dbReference type="CDD" id="cd00067">
    <property type="entry name" value="GAL4"/>
    <property type="match status" value="2"/>
</dbReference>
<dbReference type="SUPFAM" id="SSF57701">
    <property type="entry name" value="Zn2/Cys6 DNA-binding domain"/>
    <property type="match status" value="2"/>
</dbReference>
<feature type="region of interest" description="Disordered" evidence="1">
    <location>
        <begin position="171"/>
        <end position="199"/>
    </location>
</feature>
<feature type="compositionally biased region" description="Low complexity" evidence="1">
    <location>
        <begin position="301"/>
        <end position="319"/>
    </location>
</feature>
<feature type="region of interest" description="Disordered" evidence="1">
    <location>
        <begin position="1"/>
        <end position="22"/>
    </location>
</feature>
<reference evidence="3" key="1">
    <citation type="journal article" date="2014" name="Genome Announc.">
        <title>De novo whole-genome sequence and genome annotation of Lichtheimia ramosa.</title>
        <authorList>
            <person name="Linde J."/>
            <person name="Schwartze V."/>
            <person name="Binder U."/>
            <person name="Lass-Florl C."/>
            <person name="Voigt K."/>
            <person name="Horn F."/>
        </authorList>
    </citation>
    <scope>NUCLEOTIDE SEQUENCE</scope>
    <source>
        <strain evidence="3">JMRC FSU:6197</strain>
    </source>
</reference>
<dbReference type="GO" id="GO:0008270">
    <property type="term" value="F:zinc ion binding"/>
    <property type="evidence" value="ECO:0007669"/>
    <property type="project" value="InterPro"/>
</dbReference>
<feature type="region of interest" description="Disordered" evidence="1">
    <location>
        <begin position="397"/>
        <end position="434"/>
    </location>
</feature>